<dbReference type="FunFam" id="3.30.70.270:FF:000001">
    <property type="entry name" value="Diguanylate cyclase domain protein"/>
    <property type="match status" value="1"/>
</dbReference>
<keyword evidence="6" id="KW-1185">Reference proteome</keyword>
<keyword evidence="3" id="KW-0812">Transmembrane</keyword>
<proteinExistence type="predicted"/>
<dbReference type="OrthoDB" id="9812260at2"/>
<feature type="transmembrane region" description="Helical" evidence="3">
    <location>
        <begin position="81"/>
        <end position="101"/>
    </location>
</feature>
<dbReference type="PANTHER" id="PTHR45138">
    <property type="entry name" value="REGULATORY COMPONENTS OF SENSORY TRANSDUCTION SYSTEM"/>
    <property type="match status" value="1"/>
</dbReference>
<dbReference type="CDD" id="cd01949">
    <property type="entry name" value="GGDEF"/>
    <property type="match status" value="1"/>
</dbReference>
<dbReference type="Pfam" id="PF00990">
    <property type="entry name" value="GGDEF"/>
    <property type="match status" value="1"/>
</dbReference>
<dbReference type="NCBIfam" id="TIGR00254">
    <property type="entry name" value="GGDEF"/>
    <property type="match status" value="1"/>
</dbReference>
<feature type="transmembrane region" description="Helical" evidence="3">
    <location>
        <begin position="29"/>
        <end position="50"/>
    </location>
</feature>
<dbReference type="Proteomes" id="UP000317496">
    <property type="component" value="Chromosome"/>
</dbReference>
<keyword evidence="3" id="KW-1133">Transmembrane helix</keyword>
<evidence type="ECO:0000313" key="6">
    <source>
        <dbReference type="Proteomes" id="UP000317496"/>
    </source>
</evidence>
<dbReference type="RefSeq" id="WP_144067934.1">
    <property type="nucleotide sequence ID" value="NZ_CP041636.1"/>
</dbReference>
<evidence type="ECO:0000313" key="5">
    <source>
        <dbReference type="EMBL" id="QDO96953.1"/>
    </source>
</evidence>
<evidence type="ECO:0000256" key="3">
    <source>
        <dbReference type="SAM" id="Phobius"/>
    </source>
</evidence>
<accession>A0A516GZK5</accession>
<evidence type="ECO:0000256" key="1">
    <source>
        <dbReference type="ARBA" id="ARBA00012528"/>
    </source>
</evidence>
<protein>
    <recommendedName>
        <fullName evidence="1">diguanylate cyclase</fullName>
        <ecNumber evidence="1">2.7.7.65</ecNumber>
    </recommendedName>
</protein>
<dbReference type="EMBL" id="CP041636">
    <property type="protein sequence ID" value="QDO96953.1"/>
    <property type="molecule type" value="Genomic_DNA"/>
</dbReference>
<dbReference type="GO" id="GO:1902201">
    <property type="term" value="P:negative regulation of bacterial-type flagellum-dependent cell motility"/>
    <property type="evidence" value="ECO:0007669"/>
    <property type="project" value="TreeGrafter"/>
</dbReference>
<dbReference type="PROSITE" id="PS50887">
    <property type="entry name" value="GGDEF"/>
    <property type="match status" value="1"/>
</dbReference>
<dbReference type="SMART" id="SM00267">
    <property type="entry name" value="GGDEF"/>
    <property type="match status" value="1"/>
</dbReference>
<dbReference type="KEGG" id="fer:FNB15_06545"/>
<dbReference type="InterPro" id="IPR050469">
    <property type="entry name" value="Diguanylate_Cyclase"/>
</dbReference>
<dbReference type="PANTHER" id="PTHR45138:SF9">
    <property type="entry name" value="DIGUANYLATE CYCLASE DGCM-RELATED"/>
    <property type="match status" value="1"/>
</dbReference>
<organism evidence="5 6">
    <name type="scientific">Ferrovibrio terrae</name>
    <dbReference type="NCBI Taxonomy" id="2594003"/>
    <lineage>
        <taxon>Bacteria</taxon>
        <taxon>Pseudomonadati</taxon>
        <taxon>Pseudomonadota</taxon>
        <taxon>Alphaproteobacteria</taxon>
        <taxon>Rhodospirillales</taxon>
        <taxon>Rhodospirillaceae</taxon>
        <taxon>Ferrovibrio</taxon>
    </lineage>
</organism>
<evidence type="ECO:0000259" key="4">
    <source>
        <dbReference type="PROSITE" id="PS50887"/>
    </source>
</evidence>
<dbReference type="InterPro" id="IPR029787">
    <property type="entry name" value="Nucleotide_cyclase"/>
</dbReference>
<name>A0A516GZK5_9PROT</name>
<dbReference type="SUPFAM" id="SSF55073">
    <property type="entry name" value="Nucleotide cyclase"/>
    <property type="match status" value="1"/>
</dbReference>
<reference evidence="5 6" key="1">
    <citation type="submission" date="2019-07" db="EMBL/GenBank/DDBJ databases">
        <title>Genome sequencing for Ferrovibrio sp. K5.</title>
        <authorList>
            <person name="Park S.-J."/>
        </authorList>
    </citation>
    <scope>NUCLEOTIDE SEQUENCE [LARGE SCALE GENOMIC DNA]</scope>
    <source>
        <strain evidence="5 6">K5</strain>
    </source>
</reference>
<dbReference type="GO" id="GO:0005886">
    <property type="term" value="C:plasma membrane"/>
    <property type="evidence" value="ECO:0007669"/>
    <property type="project" value="TreeGrafter"/>
</dbReference>
<dbReference type="AlphaFoldDB" id="A0A516GZK5"/>
<sequence length="353" mass="37947">MQPPSRQPLALLTRLFGGGDALAGHREKILYRIAIASAVLLTPFGIFNLFIDRLPLGLAILATVGVLAVDAQAIRRGRKPPVPFALLLVPTAAAVAILLLLQPAYGVLWTYPVLLFCYFVLTRGLAVMVSLGLLIGTVLLVYVNVDAATAIRVFASLLLTIVIVNIILGVINDLHDRLVAQTITDPLTGAYNRRHMETCLDEVIERQRRSRASAALLVIDIDQFKPVNDRLGHAAGDIVLRTVVALVADRVRRLDRVFRIGGDEFLLLLPDTDLAAAQTVAEDLRSRIAAAAMPSAASDAAPVTVSIGLAVLQPGQQMDAWMHAADAALYRAKQQGRNRVVSAAVEAAAQRTS</sequence>
<dbReference type="GO" id="GO:0052621">
    <property type="term" value="F:diguanylate cyclase activity"/>
    <property type="evidence" value="ECO:0007669"/>
    <property type="project" value="UniProtKB-EC"/>
</dbReference>
<feature type="transmembrane region" description="Helical" evidence="3">
    <location>
        <begin position="150"/>
        <end position="171"/>
    </location>
</feature>
<feature type="transmembrane region" description="Helical" evidence="3">
    <location>
        <begin position="113"/>
        <end position="143"/>
    </location>
</feature>
<evidence type="ECO:0000256" key="2">
    <source>
        <dbReference type="ARBA" id="ARBA00034247"/>
    </source>
</evidence>
<dbReference type="InterPro" id="IPR043128">
    <property type="entry name" value="Rev_trsase/Diguanyl_cyclase"/>
</dbReference>
<dbReference type="GO" id="GO:0043709">
    <property type="term" value="P:cell adhesion involved in single-species biofilm formation"/>
    <property type="evidence" value="ECO:0007669"/>
    <property type="project" value="TreeGrafter"/>
</dbReference>
<feature type="domain" description="GGDEF" evidence="4">
    <location>
        <begin position="212"/>
        <end position="345"/>
    </location>
</feature>
<dbReference type="Gene3D" id="3.30.70.270">
    <property type="match status" value="1"/>
</dbReference>
<comment type="catalytic activity">
    <reaction evidence="2">
        <text>2 GTP = 3',3'-c-di-GMP + 2 diphosphate</text>
        <dbReference type="Rhea" id="RHEA:24898"/>
        <dbReference type="ChEBI" id="CHEBI:33019"/>
        <dbReference type="ChEBI" id="CHEBI:37565"/>
        <dbReference type="ChEBI" id="CHEBI:58805"/>
        <dbReference type="EC" id="2.7.7.65"/>
    </reaction>
</comment>
<dbReference type="InterPro" id="IPR000160">
    <property type="entry name" value="GGDEF_dom"/>
</dbReference>
<gene>
    <name evidence="5" type="ORF">FNB15_06545</name>
</gene>
<keyword evidence="3" id="KW-0472">Membrane</keyword>
<dbReference type="EC" id="2.7.7.65" evidence="1"/>